<protein>
    <submittedName>
        <fullName evidence="1">Uncharacterized protein</fullName>
    </submittedName>
</protein>
<accession>C4FCH2</accession>
<proteinExistence type="predicted"/>
<dbReference type="AlphaFoldDB" id="C4FCH2"/>
<dbReference type="EMBL" id="ABXH02000055">
    <property type="protein sequence ID" value="EEP43496.1"/>
    <property type="molecule type" value="Genomic_DNA"/>
</dbReference>
<sequence length="50" mass="5779">MGMSKWSVTVLVEDGRWVPVEVEAETMADALDYVYSLDWVENVVECQRIE</sequence>
<organism evidence="1 2">
    <name type="scientific">Collinsella intestinalis DSM 13280</name>
    <dbReference type="NCBI Taxonomy" id="521003"/>
    <lineage>
        <taxon>Bacteria</taxon>
        <taxon>Bacillati</taxon>
        <taxon>Actinomycetota</taxon>
        <taxon>Coriobacteriia</taxon>
        <taxon>Coriobacteriales</taxon>
        <taxon>Coriobacteriaceae</taxon>
        <taxon>Collinsella</taxon>
    </lineage>
</organism>
<dbReference type="HOGENOM" id="CLU_3116743_0_0_11"/>
<evidence type="ECO:0000313" key="1">
    <source>
        <dbReference type="EMBL" id="EEP43496.1"/>
    </source>
</evidence>
<comment type="caution">
    <text evidence="1">The sequence shown here is derived from an EMBL/GenBank/DDBJ whole genome shotgun (WGS) entry which is preliminary data.</text>
</comment>
<dbReference type="Proteomes" id="UP000003295">
    <property type="component" value="Unassembled WGS sequence"/>
</dbReference>
<name>C4FCH2_9ACTN</name>
<dbReference type="STRING" id="521003.COLINT_03793"/>
<evidence type="ECO:0000313" key="2">
    <source>
        <dbReference type="Proteomes" id="UP000003295"/>
    </source>
</evidence>
<reference evidence="1 2" key="1">
    <citation type="submission" date="2009-04" db="EMBL/GenBank/DDBJ databases">
        <authorList>
            <person name="Weinstock G."/>
            <person name="Sodergren E."/>
            <person name="Clifton S."/>
            <person name="Fulton L."/>
            <person name="Fulton B."/>
            <person name="Courtney L."/>
            <person name="Fronick C."/>
            <person name="Harrison M."/>
            <person name="Strong C."/>
            <person name="Farmer C."/>
            <person name="Delahaunty K."/>
            <person name="Markovic C."/>
            <person name="Hall O."/>
            <person name="Minx P."/>
            <person name="Tomlinson C."/>
            <person name="Mitreva M."/>
            <person name="Nelson J."/>
            <person name="Hou S."/>
            <person name="Wollam A."/>
            <person name="Pepin K.H."/>
            <person name="Johnson M."/>
            <person name="Bhonagiri V."/>
            <person name="Nash W.E."/>
            <person name="Warren W."/>
            <person name="Chinwalla A."/>
            <person name="Mardis E.R."/>
            <person name="Wilson R.K."/>
        </authorList>
    </citation>
    <scope>NUCLEOTIDE SEQUENCE [LARGE SCALE GENOMIC DNA]</scope>
    <source>
        <strain evidence="1 2">DSM 13280</strain>
    </source>
</reference>
<gene>
    <name evidence="1" type="ORF">COLINT_03793</name>
</gene>